<dbReference type="AlphaFoldDB" id="A0AAD8F1N5"/>
<protein>
    <submittedName>
        <fullName evidence="1">Uncharacterized protein</fullName>
    </submittedName>
</protein>
<accession>A0AAD8F1N5</accession>
<reference evidence="1" key="2">
    <citation type="submission" date="2023-04" db="EMBL/GenBank/DDBJ databases">
        <authorList>
            <person name="Bu L."/>
            <person name="Lu L."/>
            <person name="Laidemitt M.R."/>
            <person name="Zhang S.M."/>
            <person name="Mutuku M."/>
            <person name="Mkoji G."/>
            <person name="Steinauer M."/>
            <person name="Loker E.S."/>
        </authorList>
    </citation>
    <scope>NUCLEOTIDE SEQUENCE</scope>
    <source>
        <strain evidence="1">KasaAsao</strain>
        <tissue evidence="1">Whole Snail</tissue>
    </source>
</reference>
<feature type="non-terminal residue" evidence="1">
    <location>
        <position position="1"/>
    </location>
</feature>
<dbReference type="EMBL" id="JASAOG010000143">
    <property type="protein sequence ID" value="KAK0048005.1"/>
    <property type="molecule type" value="Genomic_DNA"/>
</dbReference>
<keyword evidence="2" id="KW-1185">Reference proteome</keyword>
<proteinExistence type="predicted"/>
<comment type="caution">
    <text evidence="1">The sequence shown here is derived from an EMBL/GenBank/DDBJ whole genome shotgun (WGS) entry which is preliminary data.</text>
</comment>
<feature type="non-terminal residue" evidence="1">
    <location>
        <position position="90"/>
    </location>
</feature>
<name>A0AAD8F1N5_BIOPF</name>
<sequence>YNQTESLVLYVDLRFETCPLQLYKRNLLAYVTLSTRPCPDFKDDELDSALVRLHTGHLDLMMFASDFLNSWEAPPNVTASFALLFDESGE</sequence>
<evidence type="ECO:0000313" key="2">
    <source>
        <dbReference type="Proteomes" id="UP001233172"/>
    </source>
</evidence>
<organism evidence="1 2">
    <name type="scientific">Biomphalaria pfeifferi</name>
    <name type="common">Bloodfluke planorb</name>
    <name type="synonym">Freshwater snail</name>
    <dbReference type="NCBI Taxonomy" id="112525"/>
    <lineage>
        <taxon>Eukaryota</taxon>
        <taxon>Metazoa</taxon>
        <taxon>Spiralia</taxon>
        <taxon>Lophotrochozoa</taxon>
        <taxon>Mollusca</taxon>
        <taxon>Gastropoda</taxon>
        <taxon>Heterobranchia</taxon>
        <taxon>Euthyneura</taxon>
        <taxon>Panpulmonata</taxon>
        <taxon>Hygrophila</taxon>
        <taxon>Lymnaeoidea</taxon>
        <taxon>Planorbidae</taxon>
        <taxon>Biomphalaria</taxon>
    </lineage>
</organism>
<evidence type="ECO:0000313" key="1">
    <source>
        <dbReference type="EMBL" id="KAK0048005.1"/>
    </source>
</evidence>
<gene>
    <name evidence="1" type="ORF">Bpfe_022622</name>
</gene>
<reference evidence="1" key="1">
    <citation type="journal article" date="2023" name="PLoS Negl. Trop. Dis.">
        <title>A genome sequence for Biomphalaria pfeifferi, the major vector snail for the human-infecting parasite Schistosoma mansoni.</title>
        <authorList>
            <person name="Bu L."/>
            <person name="Lu L."/>
            <person name="Laidemitt M.R."/>
            <person name="Zhang S.M."/>
            <person name="Mutuku M."/>
            <person name="Mkoji G."/>
            <person name="Steinauer M."/>
            <person name="Loker E.S."/>
        </authorList>
    </citation>
    <scope>NUCLEOTIDE SEQUENCE</scope>
    <source>
        <strain evidence="1">KasaAsao</strain>
    </source>
</reference>
<dbReference type="Proteomes" id="UP001233172">
    <property type="component" value="Unassembled WGS sequence"/>
</dbReference>